<proteinExistence type="predicted"/>
<dbReference type="OrthoDB" id="9973008at2759"/>
<protein>
    <submittedName>
        <fullName evidence="1">14065_t:CDS:1</fullName>
    </submittedName>
</protein>
<organism evidence="1 2">
    <name type="scientific">Cetraspora pellucida</name>
    <dbReference type="NCBI Taxonomy" id="1433469"/>
    <lineage>
        <taxon>Eukaryota</taxon>
        <taxon>Fungi</taxon>
        <taxon>Fungi incertae sedis</taxon>
        <taxon>Mucoromycota</taxon>
        <taxon>Glomeromycotina</taxon>
        <taxon>Glomeromycetes</taxon>
        <taxon>Diversisporales</taxon>
        <taxon>Gigasporaceae</taxon>
        <taxon>Cetraspora</taxon>
    </lineage>
</organism>
<reference evidence="1" key="1">
    <citation type="submission" date="2021-06" db="EMBL/GenBank/DDBJ databases">
        <authorList>
            <person name="Kallberg Y."/>
            <person name="Tangrot J."/>
            <person name="Rosling A."/>
        </authorList>
    </citation>
    <scope>NUCLEOTIDE SEQUENCE</scope>
    <source>
        <strain evidence="1">FL966</strain>
    </source>
</reference>
<dbReference type="Proteomes" id="UP000789759">
    <property type="component" value="Unassembled WGS sequence"/>
</dbReference>
<keyword evidence="2" id="KW-1185">Reference proteome</keyword>
<sequence length="740" mass="84422">MFGQKKPRYNHKEKERHCDFKFVPESPCKLVDFLGGVNYTPSQDNKEIFNCSVGFFRNILSEIEIEKGWEHFKFFIIQDCIKNGSGGFSVGISRTQSGRHPPRKRINCLSCDSESETNKVSRINFPSTTSDDTKKLCNIWLDAKARPMFIITPVRHVERLSECTDDELFSIFHLATQIIDEEMKVSKAPWEDLRFLRMTLNHGNSRNIEHLHLKITIRNQDFKYFRDHGWDDVKKRNFRILEANKTPEQSETHKRQHRELRARNSERVVTTLLAQSSNTVQANFTQPTSKNTNSFSPLELNKHCSEKYSLAHSVSSVPMVNSECVVTTLPEQSSYTQVNFSQTTSNITNSFLFPELNRQPSEMSSLAHSVLNISMAESKCVVTTLPKQSSHTVQANFTQTTSNSINSFLFLKLNSQPSEMSSFAYSVSNVSVADVSISIPISQSVSVLKARVYPFNSSGLLHYNLGRMSYSCVYCGALKWLDEQCSNSPKRKAMLPSLQEPPPLLKAYLTENNARSCEFRNNIRVYNSALAFTSVGAKIDECITRTRGSYSFCIHGEMYHQIGSLIPYSTTDPPLFVQIYFYDTENETQNRHNIMPSLDKITLTNLQNMLHDVNPYVQVFRQTGTLIRQNQYQSLTMIIKDSRDVDSRYYNVPSAFEIAAIMVGDNTDNSTICNHDIVLHSHAGGLQCISELYRAYAPLHYVLLFLQGEDGWHPKISLYSITDDQTQPDVKDVLADLERV</sequence>
<evidence type="ECO:0000313" key="2">
    <source>
        <dbReference type="Proteomes" id="UP000789759"/>
    </source>
</evidence>
<dbReference type="EMBL" id="CAJVQA010003715">
    <property type="protein sequence ID" value="CAG8581628.1"/>
    <property type="molecule type" value="Genomic_DNA"/>
</dbReference>
<dbReference type="InterPro" id="IPR036265">
    <property type="entry name" value="HIT-like_sf"/>
</dbReference>
<gene>
    <name evidence="1" type="ORF">CPELLU_LOCUS6116</name>
</gene>
<dbReference type="PANTHER" id="PTHR45786">
    <property type="entry name" value="DNA BINDING PROTEIN-LIKE"/>
    <property type="match status" value="1"/>
</dbReference>
<evidence type="ECO:0000313" key="1">
    <source>
        <dbReference type="EMBL" id="CAG8581628.1"/>
    </source>
</evidence>
<name>A0A9N9BZP2_9GLOM</name>
<accession>A0A9N9BZP2</accession>
<dbReference type="PANTHER" id="PTHR45786:SF74">
    <property type="entry name" value="ATP-DEPENDENT DNA HELICASE"/>
    <property type="match status" value="1"/>
</dbReference>
<dbReference type="Gene3D" id="3.30.428.10">
    <property type="entry name" value="HIT-like"/>
    <property type="match status" value="1"/>
</dbReference>
<dbReference type="AlphaFoldDB" id="A0A9N9BZP2"/>
<comment type="caution">
    <text evidence="1">The sequence shown here is derived from an EMBL/GenBank/DDBJ whole genome shotgun (WGS) entry which is preliminary data.</text>
</comment>